<sequence length="398" mass="45696">MKNCTNSSVDLQPKFGVYIHNETAFNDVPLQPELVTFDIYVHQSCKGRKFPLSPDEDPKILLNGSLLLAGFGEYDGIKNHDEFCIDNLNDNTNTTDTTVYVFVCLKEQTEGYPQWVFSTYITLITVSAILFITSAGFFFRQDVQGIHKKSFIAYALSMSLTYFIVILMQFISGGCRGLGLLLQFFLILSFAWLAILCLDLAWMIHYYRVKDHMDRFMSYVGISVAYSTIFLIPSLLNNFTPDIPSSFFKPQFRRTTCSSFDETQHRGFFYFALIVSILTSVFSLLYFLIKMNQHGNENGNGKDVQWKKDSAKFRNMSIQCLLFLKTAIILLAPDIISNFFEVDDTVLLSLQFLQGLHGLFVIVLAGTFWHYIRQCDEEDEEESDIAFVLLKRKNFDLV</sequence>
<evidence type="ECO:0000256" key="1">
    <source>
        <dbReference type="SAM" id="Phobius"/>
    </source>
</evidence>
<dbReference type="EMBL" id="JABFTP020000165">
    <property type="protein sequence ID" value="KAL3283964.1"/>
    <property type="molecule type" value="Genomic_DNA"/>
</dbReference>
<feature type="transmembrane region" description="Helical" evidence="1">
    <location>
        <begin position="352"/>
        <end position="372"/>
    </location>
</feature>
<proteinExistence type="predicted"/>
<organism evidence="2 3">
    <name type="scientific">Cryptolaemus montrouzieri</name>
    <dbReference type="NCBI Taxonomy" id="559131"/>
    <lineage>
        <taxon>Eukaryota</taxon>
        <taxon>Metazoa</taxon>
        <taxon>Ecdysozoa</taxon>
        <taxon>Arthropoda</taxon>
        <taxon>Hexapoda</taxon>
        <taxon>Insecta</taxon>
        <taxon>Pterygota</taxon>
        <taxon>Neoptera</taxon>
        <taxon>Endopterygota</taxon>
        <taxon>Coleoptera</taxon>
        <taxon>Polyphaga</taxon>
        <taxon>Cucujiformia</taxon>
        <taxon>Coccinelloidea</taxon>
        <taxon>Coccinellidae</taxon>
        <taxon>Scymninae</taxon>
        <taxon>Scymnini</taxon>
        <taxon>Cryptolaemus</taxon>
    </lineage>
</organism>
<evidence type="ECO:0000313" key="3">
    <source>
        <dbReference type="Proteomes" id="UP001516400"/>
    </source>
</evidence>
<reference evidence="2 3" key="1">
    <citation type="journal article" date="2021" name="BMC Biol.">
        <title>Horizontally acquired antibacterial genes associated with adaptive radiation of ladybird beetles.</title>
        <authorList>
            <person name="Li H.S."/>
            <person name="Tang X.F."/>
            <person name="Huang Y.H."/>
            <person name="Xu Z.Y."/>
            <person name="Chen M.L."/>
            <person name="Du X.Y."/>
            <person name="Qiu B.Y."/>
            <person name="Chen P.T."/>
            <person name="Zhang W."/>
            <person name="Slipinski A."/>
            <person name="Escalona H.E."/>
            <person name="Waterhouse R.M."/>
            <person name="Zwick A."/>
            <person name="Pang H."/>
        </authorList>
    </citation>
    <scope>NUCLEOTIDE SEQUENCE [LARGE SCALE GENOMIC DNA]</scope>
    <source>
        <strain evidence="2">SYSU2018</strain>
    </source>
</reference>
<feature type="transmembrane region" description="Helical" evidence="1">
    <location>
        <begin position="115"/>
        <end position="139"/>
    </location>
</feature>
<dbReference type="Proteomes" id="UP001516400">
    <property type="component" value="Unassembled WGS sequence"/>
</dbReference>
<dbReference type="PANTHER" id="PTHR46953:SF1">
    <property type="entry name" value="G-PROTEIN COUPLED RECEPTOR MTH-LIKE 1-RELATED"/>
    <property type="match status" value="1"/>
</dbReference>
<feature type="transmembrane region" description="Helical" evidence="1">
    <location>
        <begin position="320"/>
        <end position="340"/>
    </location>
</feature>
<accession>A0ABD2NZC1</accession>
<keyword evidence="3" id="KW-1185">Reference proteome</keyword>
<gene>
    <name evidence="2" type="ORF">HHI36_018135</name>
</gene>
<dbReference type="AlphaFoldDB" id="A0ABD2NZC1"/>
<feature type="transmembrane region" description="Helical" evidence="1">
    <location>
        <begin position="216"/>
        <end position="236"/>
    </location>
</feature>
<dbReference type="Gene3D" id="1.20.1070.10">
    <property type="entry name" value="Rhodopsin 7-helix transmembrane proteins"/>
    <property type="match status" value="1"/>
</dbReference>
<feature type="transmembrane region" description="Helical" evidence="1">
    <location>
        <begin position="151"/>
        <end position="172"/>
    </location>
</feature>
<feature type="transmembrane region" description="Helical" evidence="1">
    <location>
        <begin position="178"/>
        <end position="204"/>
    </location>
</feature>
<comment type="caution">
    <text evidence="2">The sequence shown here is derived from an EMBL/GenBank/DDBJ whole genome shotgun (WGS) entry which is preliminary data.</text>
</comment>
<keyword evidence="1" id="KW-1133">Transmembrane helix</keyword>
<dbReference type="PANTHER" id="PTHR46953">
    <property type="entry name" value="G-PROTEIN COUPLED RECEPTOR MTH-LIKE 1-RELATED"/>
    <property type="match status" value="1"/>
</dbReference>
<keyword evidence="1" id="KW-0472">Membrane</keyword>
<feature type="transmembrane region" description="Helical" evidence="1">
    <location>
        <begin position="268"/>
        <end position="289"/>
    </location>
</feature>
<protein>
    <submittedName>
        <fullName evidence="2">Uncharacterized protein</fullName>
    </submittedName>
</protein>
<name>A0ABD2NZC1_9CUCU</name>
<evidence type="ECO:0000313" key="2">
    <source>
        <dbReference type="EMBL" id="KAL3283964.1"/>
    </source>
</evidence>
<dbReference type="InterPro" id="IPR052808">
    <property type="entry name" value="GPCR_Mth-like"/>
</dbReference>
<keyword evidence="1" id="KW-0812">Transmembrane</keyword>